<organism evidence="2 3">
    <name type="scientific">Streptomyces flaveolus</name>
    <dbReference type="NCBI Taxonomy" id="67297"/>
    <lineage>
        <taxon>Bacteria</taxon>
        <taxon>Bacillati</taxon>
        <taxon>Actinomycetota</taxon>
        <taxon>Actinomycetes</taxon>
        <taxon>Kitasatosporales</taxon>
        <taxon>Streptomycetaceae</taxon>
        <taxon>Streptomyces</taxon>
    </lineage>
</organism>
<protein>
    <submittedName>
        <fullName evidence="2">Nuclear transport factor 2 family protein</fullName>
    </submittedName>
</protein>
<keyword evidence="3" id="KW-1185">Reference proteome</keyword>
<dbReference type="SUPFAM" id="SSF54427">
    <property type="entry name" value="NTF2-like"/>
    <property type="match status" value="1"/>
</dbReference>
<dbReference type="Pfam" id="PF12893">
    <property type="entry name" value="Lumazine_bd_2"/>
    <property type="match status" value="1"/>
</dbReference>
<evidence type="ECO:0000313" key="3">
    <source>
        <dbReference type="Proteomes" id="UP001551011"/>
    </source>
</evidence>
<dbReference type="InterPro" id="IPR039437">
    <property type="entry name" value="FrzH/put_lumazine-bd"/>
</dbReference>
<gene>
    <name evidence="2" type="ORF">AB0H04_43840</name>
</gene>
<sequence length="147" mass="15917">MLPTAHVEKIRDGAFISWHLDEYYALFRGRPASEEPTRTCHIDTIDVHGTVATATMSLSCGADTFTDIFLSNRSDAAGASPTTHGERSSKPLVAARQPTREHRRHHLPGAQLPCRPVLAAGSRCRSAHREGGREARAGHGAPCLLTV</sequence>
<dbReference type="Proteomes" id="UP001551011">
    <property type="component" value="Unassembled WGS sequence"/>
</dbReference>
<comment type="caution">
    <text evidence="2">The sequence shown here is derived from an EMBL/GenBank/DDBJ whole genome shotgun (WGS) entry which is preliminary data.</text>
</comment>
<dbReference type="RefSeq" id="WP_324608332.1">
    <property type="nucleotide sequence ID" value="NZ_JBEXDP010000076.1"/>
</dbReference>
<dbReference type="Gene3D" id="3.10.450.50">
    <property type="match status" value="1"/>
</dbReference>
<name>A0ABV3APM3_9ACTN</name>
<evidence type="ECO:0000313" key="2">
    <source>
        <dbReference type="EMBL" id="MEU5713667.1"/>
    </source>
</evidence>
<dbReference type="EMBL" id="JBFAEG010000056">
    <property type="protein sequence ID" value="MEU5713667.1"/>
    <property type="molecule type" value="Genomic_DNA"/>
</dbReference>
<reference evidence="2 3" key="1">
    <citation type="submission" date="2024-06" db="EMBL/GenBank/DDBJ databases">
        <title>The Natural Products Discovery Center: Release of the First 8490 Sequenced Strains for Exploring Actinobacteria Biosynthetic Diversity.</title>
        <authorList>
            <person name="Kalkreuter E."/>
            <person name="Kautsar S.A."/>
            <person name="Yang D."/>
            <person name="Bader C.D."/>
            <person name="Teijaro C.N."/>
            <person name="Fluegel L."/>
            <person name="Davis C.M."/>
            <person name="Simpson J.R."/>
            <person name="Lauterbach L."/>
            <person name="Steele A.D."/>
            <person name="Gui C."/>
            <person name="Meng S."/>
            <person name="Li G."/>
            <person name="Viehrig K."/>
            <person name="Ye F."/>
            <person name="Su P."/>
            <person name="Kiefer A.F."/>
            <person name="Nichols A."/>
            <person name="Cepeda A.J."/>
            <person name="Yan W."/>
            <person name="Fan B."/>
            <person name="Jiang Y."/>
            <person name="Adhikari A."/>
            <person name="Zheng C.-J."/>
            <person name="Schuster L."/>
            <person name="Cowan T.M."/>
            <person name="Smanski M.J."/>
            <person name="Chevrette M.G."/>
            <person name="De Carvalho L.P.S."/>
            <person name="Shen B."/>
        </authorList>
    </citation>
    <scope>NUCLEOTIDE SEQUENCE [LARGE SCALE GENOMIC DNA]</scope>
    <source>
        <strain evidence="2 3">NPDC020594</strain>
    </source>
</reference>
<dbReference type="InterPro" id="IPR032710">
    <property type="entry name" value="NTF2-like_dom_sf"/>
</dbReference>
<proteinExistence type="predicted"/>
<feature type="region of interest" description="Disordered" evidence="1">
    <location>
        <begin position="76"/>
        <end position="107"/>
    </location>
</feature>
<accession>A0ABV3APM3</accession>
<evidence type="ECO:0000256" key="1">
    <source>
        <dbReference type="SAM" id="MobiDB-lite"/>
    </source>
</evidence>